<dbReference type="Pfam" id="PF01156">
    <property type="entry name" value="IU_nuc_hydro"/>
    <property type="match status" value="1"/>
</dbReference>
<proteinExistence type="predicted"/>
<dbReference type="InterPro" id="IPR001910">
    <property type="entry name" value="Inosine/uridine_hydrolase_dom"/>
</dbReference>
<dbReference type="Gene3D" id="3.90.245.10">
    <property type="entry name" value="Ribonucleoside hydrolase-like"/>
    <property type="match status" value="1"/>
</dbReference>
<dbReference type="GO" id="GO:0008477">
    <property type="term" value="F:purine nucleosidase activity"/>
    <property type="evidence" value="ECO:0007669"/>
    <property type="project" value="TreeGrafter"/>
</dbReference>
<keyword evidence="2" id="KW-0326">Glycosidase</keyword>
<dbReference type="EMBL" id="FTMH01000005">
    <property type="protein sequence ID" value="SIQ06296.1"/>
    <property type="molecule type" value="Genomic_DNA"/>
</dbReference>
<keyword evidence="5" id="KW-1185">Reference proteome</keyword>
<dbReference type="GO" id="GO:0006152">
    <property type="term" value="P:purine nucleoside catabolic process"/>
    <property type="evidence" value="ECO:0007669"/>
    <property type="project" value="TreeGrafter"/>
</dbReference>
<dbReference type="Proteomes" id="UP000185547">
    <property type="component" value="Unassembled WGS sequence"/>
</dbReference>
<dbReference type="RefSeq" id="WP_063937429.1">
    <property type="nucleotide sequence ID" value="NZ_FTMH01000005.1"/>
</dbReference>
<comment type="caution">
    <text evidence="4">The sequence shown here is derived from an EMBL/GenBank/DDBJ whole genome shotgun (WGS) entry which is preliminary data.</text>
</comment>
<evidence type="ECO:0000256" key="1">
    <source>
        <dbReference type="ARBA" id="ARBA00022801"/>
    </source>
</evidence>
<dbReference type="PANTHER" id="PTHR12304">
    <property type="entry name" value="INOSINE-URIDINE PREFERRING NUCLEOSIDE HYDROLASE"/>
    <property type="match status" value="1"/>
</dbReference>
<reference evidence="4 5" key="1">
    <citation type="submission" date="2017-01" db="EMBL/GenBank/DDBJ databases">
        <authorList>
            <person name="Varghese N."/>
            <person name="Submissions S."/>
        </authorList>
    </citation>
    <scope>NUCLEOTIDE SEQUENCE [LARGE SCALE GENOMIC DNA]</scope>
    <source>
        <strain evidence="4 5">DSM 44280</strain>
    </source>
</reference>
<keyword evidence="1" id="KW-0378">Hydrolase</keyword>
<evidence type="ECO:0000313" key="5">
    <source>
        <dbReference type="Proteomes" id="UP000185547"/>
    </source>
</evidence>
<dbReference type="InterPro" id="IPR023186">
    <property type="entry name" value="IUNH"/>
</dbReference>
<evidence type="ECO:0000256" key="2">
    <source>
        <dbReference type="ARBA" id="ARBA00023295"/>
    </source>
</evidence>
<dbReference type="OrthoDB" id="9797882at2"/>
<dbReference type="AlphaFoldDB" id="A0A9X8R1X1"/>
<sequence length="334" mass="36269">MRVILDCDPGIDDTYAIIFLTAAAHAGLIELDCLTTTSGNVPAEQCAQNGAWILGLSGLPIISLAAGLPGPLEVELTTTPETHGETGLGYATAPERHVEHDWDALWIDSIERGTEDLHLIVTGPLTNLAAFAHAHPEHFQKLKHITVMGGAVHYPGNTTPSAEWNFWVDPHAAADVFAMTPVPITLCSLGVTERMLLGPEALAEFVDKLGGSPLAEHLEAITRFYFEFHEDVGEGYQAQIHDLLTVLIALDLVDYQATETTVDVEADSELMRGTSVADLRGIWERDPNARLVTDVTDEAITAAWERFDWACEVHAKAAAGDAEIVELRHLRADD</sequence>
<evidence type="ECO:0000259" key="3">
    <source>
        <dbReference type="Pfam" id="PF01156"/>
    </source>
</evidence>
<accession>A0A9X8R1X1</accession>
<dbReference type="PANTHER" id="PTHR12304:SF4">
    <property type="entry name" value="URIDINE NUCLEOSIDASE"/>
    <property type="match status" value="1"/>
</dbReference>
<organism evidence="4 5">
    <name type="scientific">Corynebacterium afermentans</name>
    <dbReference type="NCBI Taxonomy" id="38286"/>
    <lineage>
        <taxon>Bacteria</taxon>
        <taxon>Bacillati</taxon>
        <taxon>Actinomycetota</taxon>
        <taxon>Actinomycetes</taxon>
        <taxon>Mycobacteriales</taxon>
        <taxon>Corynebacteriaceae</taxon>
        <taxon>Corynebacterium</taxon>
    </lineage>
</organism>
<dbReference type="SUPFAM" id="SSF53590">
    <property type="entry name" value="Nucleoside hydrolase"/>
    <property type="match status" value="1"/>
</dbReference>
<feature type="domain" description="Inosine/uridine-preferring nucleoside hydrolase" evidence="3">
    <location>
        <begin position="3"/>
        <end position="299"/>
    </location>
</feature>
<protein>
    <submittedName>
        <fullName evidence="4">Purine nucleosidase</fullName>
    </submittedName>
</protein>
<dbReference type="GO" id="GO:0005829">
    <property type="term" value="C:cytosol"/>
    <property type="evidence" value="ECO:0007669"/>
    <property type="project" value="TreeGrafter"/>
</dbReference>
<gene>
    <name evidence="4" type="ORF">SAMN05421802_10586</name>
</gene>
<dbReference type="InterPro" id="IPR036452">
    <property type="entry name" value="Ribo_hydro-like"/>
</dbReference>
<name>A0A9X8R1X1_9CORY</name>
<evidence type="ECO:0000313" key="4">
    <source>
        <dbReference type="EMBL" id="SIQ06296.1"/>
    </source>
</evidence>